<feature type="coiled-coil region" evidence="11">
    <location>
        <begin position="163"/>
        <end position="191"/>
    </location>
</feature>
<keyword evidence="2" id="KW-0479">Metal-binding</keyword>
<keyword evidence="4 10" id="KW-0863">Zinc-finger</keyword>
<dbReference type="FunFam" id="3.30.160.60:FF:000929">
    <property type="entry name" value="Uncharacterized protein, isoform B"/>
    <property type="match status" value="1"/>
</dbReference>
<dbReference type="PROSITE" id="PS50157">
    <property type="entry name" value="ZINC_FINGER_C2H2_2"/>
    <property type="match status" value="3"/>
</dbReference>
<dbReference type="FunFam" id="3.30.160.60:FF:000159">
    <property type="entry name" value="Mds1 and evi1 complex locus protein"/>
    <property type="match status" value="1"/>
</dbReference>
<feature type="domain" description="C2H2-type" evidence="13">
    <location>
        <begin position="397"/>
        <end position="425"/>
    </location>
</feature>
<dbReference type="InterPro" id="IPR050331">
    <property type="entry name" value="Zinc_finger"/>
</dbReference>
<dbReference type="InterPro" id="IPR036236">
    <property type="entry name" value="Znf_C2H2_sf"/>
</dbReference>
<feature type="compositionally biased region" description="Low complexity" evidence="12">
    <location>
        <begin position="326"/>
        <end position="341"/>
    </location>
</feature>
<evidence type="ECO:0000256" key="11">
    <source>
        <dbReference type="SAM" id="Coils"/>
    </source>
</evidence>
<evidence type="ECO:0000256" key="3">
    <source>
        <dbReference type="ARBA" id="ARBA00022737"/>
    </source>
</evidence>
<evidence type="ECO:0000256" key="4">
    <source>
        <dbReference type="ARBA" id="ARBA00022771"/>
    </source>
</evidence>
<evidence type="ECO:0000256" key="5">
    <source>
        <dbReference type="ARBA" id="ARBA00022833"/>
    </source>
</evidence>
<dbReference type="PANTHER" id="PTHR16515">
    <property type="entry name" value="PR DOMAIN ZINC FINGER PROTEIN"/>
    <property type="match status" value="1"/>
</dbReference>
<gene>
    <name evidence="14" type="primary">101898917</name>
</gene>
<feature type="domain" description="C2H2-type" evidence="13">
    <location>
        <begin position="426"/>
        <end position="453"/>
    </location>
</feature>
<organism evidence="14">
    <name type="scientific">Musca domestica</name>
    <name type="common">House fly</name>
    <dbReference type="NCBI Taxonomy" id="7370"/>
    <lineage>
        <taxon>Eukaryota</taxon>
        <taxon>Metazoa</taxon>
        <taxon>Ecdysozoa</taxon>
        <taxon>Arthropoda</taxon>
        <taxon>Hexapoda</taxon>
        <taxon>Insecta</taxon>
        <taxon>Pterygota</taxon>
        <taxon>Neoptera</taxon>
        <taxon>Endopterygota</taxon>
        <taxon>Diptera</taxon>
        <taxon>Brachycera</taxon>
        <taxon>Muscomorpha</taxon>
        <taxon>Muscoidea</taxon>
        <taxon>Muscidae</taxon>
        <taxon>Musca</taxon>
    </lineage>
</organism>
<dbReference type="SMART" id="SM00355">
    <property type="entry name" value="ZnF_C2H2"/>
    <property type="match status" value="3"/>
</dbReference>
<name>A0A1I8M4F0_MUSDO</name>
<evidence type="ECO:0000313" key="14">
    <source>
        <dbReference type="EnsemblMetazoa" id="MDOA001127-PA"/>
    </source>
</evidence>
<sequence length="625" mass="68340">MREKDHSPRKMLPSPKQGSVYPILGSMPYNSNNFNSNVPYDLSSPARSNSSTAATALTTALTALYQTQKDLKKERRRGHADQPLDLRLAHKKHDGGTAGDGGTDGDSNTTEMMEDENSNLVMITSGQLDKSCHNSECNSNTNTNSRVLQDGVAGDKTVDLHLLSELNNNNNNFLLQNNQALQEQFEALNSKKMLRVLRDQAKSLPTNLEQLPFPVTALHPTLLETIAKAMPPLPYRNLFFLPRPNQANNPAANVTNFPFFSSPPAGCLGKDTKKNTTTVTATTTTPPIATADSSMTDLKFDVAAASANRNTLTESLANSLLLSQNGPTPTTTPSTGASGAPHYRQKRPAVNRSNAPAGANHLYKSKDRYTCKFCGKVFPRSANLTRHLRTHTGEQPYKCKYCERSFSISSNLQRHVRNIHNKERPFKCEICERCFGQQTNLDRHLKKHEADAVSMGLGLNERIRGGLRRFCENPAEESYFEEIRSFMGKVTQLPLNSAGAAAGASKLSLMDHSTTPHSEPHSPGRSSSYAPSDPDSTASGLRIIIKDEHSNHSNQSNEQQQQQQQGNDPQQHQQSGPGGSAPSTPPPRNDGHRSNQGSPSTVSNIQTNKLSPFESSPSRECSATT</sequence>
<feature type="region of interest" description="Disordered" evidence="12">
    <location>
        <begin position="551"/>
        <end position="625"/>
    </location>
</feature>
<dbReference type="EnsemblMetazoa" id="MDOA001127-RA">
    <property type="protein sequence ID" value="MDOA001127-PA"/>
    <property type="gene ID" value="MDOA001127"/>
</dbReference>
<keyword evidence="3" id="KW-0677">Repeat</keyword>
<accession>A0A1I8M4F0</accession>
<feature type="domain" description="C2H2-type" evidence="13">
    <location>
        <begin position="369"/>
        <end position="396"/>
    </location>
</feature>
<dbReference type="VEuPathDB" id="VectorBase:MDOMA2_010257"/>
<dbReference type="SUPFAM" id="SSF57667">
    <property type="entry name" value="beta-beta-alpha zinc fingers"/>
    <property type="match status" value="2"/>
</dbReference>
<dbReference type="PANTHER" id="PTHR16515:SF49">
    <property type="entry name" value="GASTRULA ZINC FINGER PROTEIN XLCGF49.1-LIKE-RELATED"/>
    <property type="match status" value="1"/>
</dbReference>
<keyword evidence="6" id="KW-0805">Transcription regulation</keyword>
<feature type="region of interest" description="Disordered" evidence="12">
    <location>
        <begin position="323"/>
        <end position="359"/>
    </location>
</feature>
<evidence type="ECO:0000256" key="2">
    <source>
        <dbReference type="ARBA" id="ARBA00022723"/>
    </source>
</evidence>
<dbReference type="GO" id="GO:0010468">
    <property type="term" value="P:regulation of gene expression"/>
    <property type="evidence" value="ECO:0007669"/>
    <property type="project" value="TreeGrafter"/>
</dbReference>
<keyword evidence="7" id="KW-0238">DNA-binding</keyword>
<dbReference type="GO" id="GO:0005634">
    <property type="term" value="C:nucleus"/>
    <property type="evidence" value="ECO:0007669"/>
    <property type="project" value="UniProtKB-SubCell"/>
</dbReference>
<evidence type="ECO:0000256" key="9">
    <source>
        <dbReference type="ARBA" id="ARBA00023242"/>
    </source>
</evidence>
<protein>
    <recommendedName>
        <fullName evidence="13">C2H2-type domain-containing protein</fullName>
    </recommendedName>
</protein>
<dbReference type="Pfam" id="PF00096">
    <property type="entry name" value="zf-C2H2"/>
    <property type="match status" value="3"/>
</dbReference>
<keyword evidence="9" id="KW-0539">Nucleus</keyword>
<evidence type="ECO:0000256" key="10">
    <source>
        <dbReference type="PROSITE-ProRule" id="PRU00042"/>
    </source>
</evidence>
<feature type="region of interest" description="Disordered" evidence="12">
    <location>
        <begin position="510"/>
        <end position="538"/>
    </location>
</feature>
<reference evidence="14" key="1">
    <citation type="submission" date="2021-01" db="UniProtKB">
        <authorList>
            <consortium name="EnsemblMetazoa"/>
        </authorList>
    </citation>
    <scope>IDENTIFICATION</scope>
    <source>
        <strain evidence="14">Aabys</strain>
    </source>
</reference>
<dbReference type="Gene3D" id="3.30.160.60">
    <property type="entry name" value="Classic Zinc Finger"/>
    <property type="match status" value="3"/>
</dbReference>
<dbReference type="OrthoDB" id="9368434at2759"/>
<evidence type="ECO:0000259" key="13">
    <source>
        <dbReference type="PROSITE" id="PS50157"/>
    </source>
</evidence>
<keyword evidence="5" id="KW-0862">Zinc</keyword>
<dbReference type="InterPro" id="IPR013087">
    <property type="entry name" value="Znf_C2H2_type"/>
</dbReference>
<dbReference type="PROSITE" id="PS00028">
    <property type="entry name" value="ZINC_FINGER_C2H2_1"/>
    <property type="match status" value="3"/>
</dbReference>
<dbReference type="AlphaFoldDB" id="A0A1I8M4F0"/>
<dbReference type="FunFam" id="3.30.160.60:FF:000112">
    <property type="entry name" value="Mds1 and evi1 complex locus protein"/>
    <property type="match status" value="1"/>
</dbReference>
<proteinExistence type="predicted"/>
<keyword evidence="8" id="KW-0804">Transcription</keyword>
<dbReference type="GO" id="GO:0003677">
    <property type="term" value="F:DNA binding"/>
    <property type="evidence" value="ECO:0007669"/>
    <property type="project" value="UniProtKB-KW"/>
</dbReference>
<feature type="compositionally biased region" description="Polar residues" evidence="12">
    <location>
        <begin position="594"/>
        <end position="625"/>
    </location>
</feature>
<dbReference type="eggNOG" id="KOG1721">
    <property type="taxonomic scope" value="Eukaryota"/>
</dbReference>
<feature type="compositionally biased region" description="Basic and acidic residues" evidence="12">
    <location>
        <begin position="69"/>
        <end position="88"/>
    </location>
</feature>
<comment type="subcellular location">
    <subcellularLocation>
        <location evidence="1">Nucleus</location>
    </subcellularLocation>
</comment>
<evidence type="ECO:0000256" key="12">
    <source>
        <dbReference type="SAM" id="MobiDB-lite"/>
    </source>
</evidence>
<evidence type="ECO:0000256" key="6">
    <source>
        <dbReference type="ARBA" id="ARBA00023015"/>
    </source>
</evidence>
<feature type="compositionally biased region" description="Polar residues" evidence="12">
    <location>
        <begin position="524"/>
        <end position="538"/>
    </location>
</feature>
<evidence type="ECO:0000256" key="7">
    <source>
        <dbReference type="ARBA" id="ARBA00023125"/>
    </source>
</evidence>
<dbReference type="VEuPathDB" id="VectorBase:MDOA001127"/>
<feature type="region of interest" description="Disordered" evidence="12">
    <location>
        <begin position="69"/>
        <end position="110"/>
    </location>
</feature>
<feature type="compositionally biased region" description="Low complexity" evidence="12">
    <location>
        <begin position="552"/>
        <end position="575"/>
    </location>
</feature>
<dbReference type="GO" id="GO:0008270">
    <property type="term" value="F:zinc ion binding"/>
    <property type="evidence" value="ECO:0007669"/>
    <property type="project" value="UniProtKB-KW"/>
</dbReference>
<evidence type="ECO:0000256" key="8">
    <source>
        <dbReference type="ARBA" id="ARBA00023163"/>
    </source>
</evidence>
<evidence type="ECO:0000256" key="1">
    <source>
        <dbReference type="ARBA" id="ARBA00004123"/>
    </source>
</evidence>
<feature type="region of interest" description="Disordered" evidence="12">
    <location>
        <begin position="1"/>
        <end position="20"/>
    </location>
</feature>
<keyword evidence="11" id="KW-0175">Coiled coil</keyword>